<dbReference type="InterPro" id="IPR023170">
    <property type="entry name" value="HhH_base_excis_C"/>
</dbReference>
<dbReference type="GO" id="GO:0035485">
    <property type="term" value="F:adenine/guanine mispair binding"/>
    <property type="evidence" value="ECO:0007669"/>
    <property type="project" value="TreeGrafter"/>
</dbReference>
<comment type="function">
    <text evidence="3">Adenine glycosylase active on G-A mispairs. MutY also corrects error-prone DNA synthesis past GO lesions which are due to the oxidatively damaged form of guanine: 7,8-dihydro-8-oxoguanine (8-oxo-dGTP).</text>
</comment>
<dbReference type="Pfam" id="PF00633">
    <property type="entry name" value="HHH"/>
    <property type="match status" value="1"/>
</dbReference>
<evidence type="ECO:0000259" key="15">
    <source>
        <dbReference type="SMART" id="SM00478"/>
    </source>
</evidence>
<keyword evidence="12" id="KW-0411">Iron-sulfur</keyword>
<evidence type="ECO:0000256" key="4">
    <source>
        <dbReference type="ARBA" id="ARBA00008343"/>
    </source>
</evidence>
<dbReference type="SUPFAM" id="SSF55811">
    <property type="entry name" value="Nudix"/>
    <property type="match status" value="1"/>
</dbReference>
<evidence type="ECO:0000256" key="12">
    <source>
        <dbReference type="ARBA" id="ARBA00023014"/>
    </source>
</evidence>
<keyword evidence="17" id="KW-1185">Reference proteome</keyword>
<evidence type="ECO:0000256" key="14">
    <source>
        <dbReference type="ARBA" id="ARBA00023295"/>
    </source>
</evidence>
<evidence type="ECO:0000256" key="3">
    <source>
        <dbReference type="ARBA" id="ARBA00002933"/>
    </source>
</evidence>
<dbReference type="PANTHER" id="PTHR42944">
    <property type="entry name" value="ADENINE DNA GLYCOSYLASE"/>
    <property type="match status" value="1"/>
</dbReference>
<organism evidence="16 17">
    <name type="scientific">SAR86 cluster bacterium</name>
    <dbReference type="NCBI Taxonomy" id="2030880"/>
    <lineage>
        <taxon>Bacteria</taxon>
        <taxon>Pseudomonadati</taxon>
        <taxon>Pseudomonadota</taxon>
        <taxon>Gammaproteobacteria</taxon>
        <taxon>SAR86 cluster</taxon>
    </lineage>
</organism>
<dbReference type="Pfam" id="PF00730">
    <property type="entry name" value="HhH-GPD"/>
    <property type="match status" value="1"/>
</dbReference>
<evidence type="ECO:0000256" key="6">
    <source>
        <dbReference type="ARBA" id="ARBA00022023"/>
    </source>
</evidence>
<dbReference type="Gene3D" id="1.10.1670.10">
    <property type="entry name" value="Helix-hairpin-Helix base-excision DNA repair enzymes (C-terminal)"/>
    <property type="match status" value="1"/>
</dbReference>
<keyword evidence="9" id="KW-0227">DNA damage</keyword>
<dbReference type="CDD" id="cd00056">
    <property type="entry name" value="ENDO3c"/>
    <property type="match status" value="1"/>
</dbReference>
<accession>A0A9Q8X3W3</accession>
<dbReference type="InterPro" id="IPR044298">
    <property type="entry name" value="MIG/MutY"/>
</dbReference>
<name>A0A9Q8X3W3_9GAMM</name>
<dbReference type="PANTHER" id="PTHR42944:SF1">
    <property type="entry name" value="ADENINE DNA GLYCOSYLASE"/>
    <property type="match status" value="1"/>
</dbReference>
<dbReference type="Gene3D" id="1.10.340.30">
    <property type="entry name" value="Hypothetical protein, domain 2"/>
    <property type="match status" value="1"/>
</dbReference>
<dbReference type="EC" id="3.2.2.31" evidence="5"/>
<gene>
    <name evidence="16" type="primary">mutY</name>
    <name evidence="16" type="ORF">M9B40_05055</name>
</gene>
<dbReference type="SMART" id="SM00525">
    <property type="entry name" value="FES"/>
    <property type="match status" value="1"/>
</dbReference>
<dbReference type="InterPro" id="IPR003651">
    <property type="entry name" value="Endonuclease3_FeS-loop_motif"/>
</dbReference>
<protein>
    <recommendedName>
        <fullName evidence="6">Adenine DNA glycosylase</fullName>
        <ecNumber evidence="5">3.2.2.31</ecNumber>
    </recommendedName>
</protein>
<dbReference type="GO" id="GO:0046872">
    <property type="term" value="F:metal ion binding"/>
    <property type="evidence" value="ECO:0007669"/>
    <property type="project" value="UniProtKB-KW"/>
</dbReference>
<dbReference type="InterPro" id="IPR000445">
    <property type="entry name" value="HhH_motif"/>
</dbReference>
<dbReference type="EMBL" id="CP097966">
    <property type="protein sequence ID" value="URQ63093.1"/>
    <property type="molecule type" value="Genomic_DNA"/>
</dbReference>
<evidence type="ECO:0000256" key="7">
    <source>
        <dbReference type="ARBA" id="ARBA00022485"/>
    </source>
</evidence>
<dbReference type="InterPro" id="IPR005760">
    <property type="entry name" value="A/G_AdeGlyc_MutY"/>
</dbReference>
<sequence>MNSMKKNCKESSTGRQITKWYKTKGRNNLPWRENITPYRVWISEIMLQQTQAKTVVNYFEKFISNYPTFEDFKSASEEDVLSLWKGLGFYRRARNLYRAKEMILKKFNGKLPNSFENLITLPGIGKSTAGAILSIAYKLPYPILDANVKRVLTRLFFKTNSNEKELWDLSSQILDKKNVDDFQQGIMDLGATVCTPKNALCGECPLNKQCISFSKGELPTVNVKKINKKNVYLEFEIYEKNQKIFLIKNNQLGFWDGLWIMPIAKTKQLKTEIIHKLSHRNLHISFANRSKDELKSEGKWFDIAQLSKLPTPKPISDKLSVYVQNFL</sequence>
<feature type="domain" description="HhH-GPD" evidence="15">
    <location>
        <begin position="46"/>
        <end position="192"/>
    </location>
</feature>
<dbReference type="GO" id="GO:0006284">
    <property type="term" value="P:base-excision repair"/>
    <property type="evidence" value="ECO:0007669"/>
    <property type="project" value="InterPro"/>
</dbReference>
<dbReference type="PROSITE" id="PS01155">
    <property type="entry name" value="ENDONUCLEASE_III_2"/>
    <property type="match status" value="1"/>
</dbReference>
<comment type="cofactor">
    <cofactor evidence="2">
        <name>[4Fe-4S] cluster</name>
        <dbReference type="ChEBI" id="CHEBI:49883"/>
    </cofactor>
</comment>
<keyword evidence="14" id="KW-0326">Glycosidase</keyword>
<comment type="similarity">
    <text evidence="4">Belongs to the Nth/MutY family.</text>
</comment>
<evidence type="ECO:0000256" key="9">
    <source>
        <dbReference type="ARBA" id="ARBA00022763"/>
    </source>
</evidence>
<dbReference type="InterPro" id="IPR011257">
    <property type="entry name" value="DNA_glycosylase"/>
</dbReference>
<dbReference type="Proteomes" id="UP001056381">
    <property type="component" value="Chromosome"/>
</dbReference>
<dbReference type="GO" id="GO:0034039">
    <property type="term" value="F:8-oxo-7,8-dihydroguanine DNA N-glycosylase activity"/>
    <property type="evidence" value="ECO:0007669"/>
    <property type="project" value="TreeGrafter"/>
</dbReference>
<comment type="catalytic activity">
    <reaction evidence="1">
        <text>Hydrolyzes free adenine bases from 7,8-dihydro-8-oxoguanine:adenine mismatched double-stranded DNA, leaving an apurinic site.</text>
        <dbReference type="EC" id="3.2.2.31"/>
    </reaction>
</comment>
<dbReference type="SUPFAM" id="SSF48150">
    <property type="entry name" value="DNA-glycosylase"/>
    <property type="match status" value="1"/>
</dbReference>
<evidence type="ECO:0000256" key="1">
    <source>
        <dbReference type="ARBA" id="ARBA00000843"/>
    </source>
</evidence>
<evidence type="ECO:0000256" key="11">
    <source>
        <dbReference type="ARBA" id="ARBA00023004"/>
    </source>
</evidence>
<keyword evidence="11" id="KW-0408">Iron</keyword>
<dbReference type="GO" id="GO:0000701">
    <property type="term" value="F:purine-specific mismatch base pair DNA N-glycosylase activity"/>
    <property type="evidence" value="ECO:0007669"/>
    <property type="project" value="UniProtKB-EC"/>
</dbReference>
<dbReference type="NCBIfam" id="TIGR01084">
    <property type="entry name" value="mutY"/>
    <property type="match status" value="1"/>
</dbReference>
<evidence type="ECO:0000256" key="10">
    <source>
        <dbReference type="ARBA" id="ARBA00022801"/>
    </source>
</evidence>
<evidence type="ECO:0000256" key="13">
    <source>
        <dbReference type="ARBA" id="ARBA00023204"/>
    </source>
</evidence>
<dbReference type="InterPro" id="IPR004036">
    <property type="entry name" value="Endonuclease-III-like_CS2"/>
</dbReference>
<dbReference type="SMART" id="SM00478">
    <property type="entry name" value="ENDO3c"/>
    <property type="match status" value="1"/>
</dbReference>
<evidence type="ECO:0000256" key="2">
    <source>
        <dbReference type="ARBA" id="ARBA00001966"/>
    </source>
</evidence>
<dbReference type="AlphaFoldDB" id="A0A9Q8X3W3"/>
<dbReference type="GO" id="GO:0006298">
    <property type="term" value="P:mismatch repair"/>
    <property type="evidence" value="ECO:0007669"/>
    <property type="project" value="TreeGrafter"/>
</dbReference>
<keyword evidence="8" id="KW-0479">Metal-binding</keyword>
<dbReference type="GO" id="GO:0032357">
    <property type="term" value="F:oxidized purine DNA binding"/>
    <property type="evidence" value="ECO:0007669"/>
    <property type="project" value="TreeGrafter"/>
</dbReference>
<dbReference type="FunFam" id="1.10.340.30:FF:000002">
    <property type="entry name" value="Adenine DNA glycosylase"/>
    <property type="match status" value="1"/>
</dbReference>
<dbReference type="GO" id="GO:0051539">
    <property type="term" value="F:4 iron, 4 sulfur cluster binding"/>
    <property type="evidence" value="ECO:0007669"/>
    <property type="project" value="UniProtKB-KW"/>
</dbReference>
<reference evidence="16" key="1">
    <citation type="submission" date="2022-05" db="EMBL/GenBank/DDBJ databases">
        <title>Single-amplified genomics reveal most streamlined microbe among free-living bacteria.</title>
        <authorList>
            <person name="Roda-Garcia J."/>
            <person name="Haro-Moreno J.M."/>
            <person name="Rodriguez-Valera F."/>
            <person name="Almagro-Moreno S."/>
            <person name="Lopez-Perez M."/>
        </authorList>
    </citation>
    <scope>NUCLEOTIDE SEQUENCE</scope>
    <source>
        <strain evidence="16">TMED112-D2-2</strain>
    </source>
</reference>
<keyword evidence="10" id="KW-0378">Hydrolase</keyword>
<evidence type="ECO:0000256" key="8">
    <source>
        <dbReference type="ARBA" id="ARBA00022723"/>
    </source>
</evidence>
<keyword evidence="7" id="KW-0004">4Fe-4S</keyword>
<dbReference type="InterPro" id="IPR015797">
    <property type="entry name" value="NUDIX_hydrolase-like_dom_sf"/>
</dbReference>
<evidence type="ECO:0000313" key="17">
    <source>
        <dbReference type="Proteomes" id="UP001056381"/>
    </source>
</evidence>
<proteinExistence type="inferred from homology"/>
<evidence type="ECO:0000313" key="16">
    <source>
        <dbReference type="EMBL" id="URQ63093.1"/>
    </source>
</evidence>
<evidence type="ECO:0000256" key="5">
    <source>
        <dbReference type="ARBA" id="ARBA00012045"/>
    </source>
</evidence>
<dbReference type="InterPro" id="IPR003265">
    <property type="entry name" value="HhH-GPD_domain"/>
</dbReference>
<keyword evidence="13" id="KW-0234">DNA repair</keyword>